<dbReference type="PANTHER" id="PTHR21212">
    <property type="entry name" value="BERNARDINELLI-SEIP CONGENITAL LIPODYSTROPHY 2 HOMOLOG BSCL2 PROTEIN"/>
    <property type="match status" value="1"/>
</dbReference>
<protein>
    <recommendedName>
        <fullName evidence="2">Seipin</fullName>
    </recommendedName>
</protein>
<dbReference type="PANTHER" id="PTHR21212:SF0">
    <property type="entry name" value="SEIPIN"/>
    <property type="match status" value="1"/>
</dbReference>
<dbReference type="EMBL" id="KE672361">
    <property type="protein sequence ID" value="ERE79374.1"/>
    <property type="molecule type" value="Genomic_DNA"/>
</dbReference>
<evidence type="ECO:0000256" key="3">
    <source>
        <dbReference type="ARBA" id="ARBA00022692"/>
    </source>
</evidence>
<evidence type="ECO:0000256" key="9">
    <source>
        <dbReference type="SAM" id="Phobius"/>
    </source>
</evidence>
<name>A0A061IC47_CRIGR</name>
<dbReference type="GO" id="GO:0005789">
    <property type="term" value="C:endoplasmic reticulum membrane"/>
    <property type="evidence" value="ECO:0007669"/>
    <property type="project" value="UniProtKB-SubCell"/>
</dbReference>
<comment type="subcellular location">
    <subcellularLocation>
        <location evidence="1">Endoplasmic reticulum membrane</location>
        <topology evidence="1">Multi-pass membrane protein</topology>
    </subcellularLocation>
</comment>
<dbReference type="AlphaFoldDB" id="A0A061IC47"/>
<reference evidence="11" key="1">
    <citation type="journal article" date="2013" name="Nat. Biotechnol.">
        <title>Chinese hamster genome sequenced from sorted chromosomes.</title>
        <authorList>
            <person name="Brinkrolf K."/>
            <person name="Rupp O."/>
            <person name="Laux H."/>
            <person name="Kollin F."/>
            <person name="Ernst W."/>
            <person name="Linke B."/>
            <person name="Kofler R."/>
            <person name="Romand S."/>
            <person name="Hesse F."/>
            <person name="Budach W.E."/>
            <person name="Galosy S."/>
            <person name="Muller D."/>
            <person name="Noll T."/>
            <person name="Wienberg J."/>
            <person name="Jostock T."/>
            <person name="Leonard M."/>
            <person name="Grillari J."/>
            <person name="Tauch A."/>
            <person name="Goesmann A."/>
            <person name="Helk B."/>
            <person name="Mott J.E."/>
            <person name="Puhler A."/>
            <person name="Borth N."/>
        </authorList>
    </citation>
    <scope>NUCLEOTIDE SEQUENCE [LARGE SCALE GENOMIC DNA]</scope>
    <source>
        <strain evidence="11">17A/GY</strain>
    </source>
</reference>
<sequence>MSHWLRMDVIGYLLYNFPMTCAFVGVASNFTFLSVIVLFSYMQWVWGGIWPQHRFSLQVNIRQRDSSRQGTQHRTSRHQPGQESTQQSDVTEDGESPEDRPGTEGKRSEEEKPPRQPLNGEEEQEREASDGSWEDAALLTKANLPTSASTSTSTSALTPETLGSREPSLGTIRQRPTCSSS</sequence>
<dbReference type="GO" id="GO:0140042">
    <property type="term" value="P:lipid droplet formation"/>
    <property type="evidence" value="ECO:0007669"/>
    <property type="project" value="UniProtKB-ARBA"/>
</dbReference>
<feature type="compositionally biased region" description="Basic and acidic residues" evidence="8">
    <location>
        <begin position="97"/>
        <end position="114"/>
    </location>
</feature>
<dbReference type="Proteomes" id="UP000030759">
    <property type="component" value="Unassembled WGS sequence"/>
</dbReference>
<feature type="compositionally biased region" description="Low complexity" evidence="8">
    <location>
        <begin position="144"/>
        <end position="159"/>
    </location>
</feature>
<accession>A0A061IC47</accession>
<proteinExistence type="predicted"/>
<evidence type="ECO:0000313" key="11">
    <source>
        <dbReference type="Proteomes" id="UP000030759"/>
    </source>
</evidence>
<keyword evidence="6" id="KW-0443">Lipid metabolism</keyword>
<dbReference type="InterPro" id="IPR009617">
    <property type="entry name" value="Seipin"/>
</dbReference>
<evidence type="ECO:0000256" key="4">
    <source>
        <dbReference type="ARBA" id="ARBA00022824"/>
    </source>
</evidence>
<keyword evidence="5 9" id="KW-1133">Transmembrane helix</keyword>
<gene>
    <name evidence="10" type="ORF">H671_3g9651</name>
</gene>
<organism evidence="10 11">
    <name type="scientific">Cricetulus griseus</name>
    <name type="common">Chinese hamster</name>
    <name type="synonym">Cricetulus barabensis griseus</name>
    <dbReference type="NCBI Taxonomy" id="10029"/>
    <lineage>
        <taxon>Eukaryota</taxon>
        <taxon>Metazoa</taxon>
        <taxon>Chordata</taxon>
        <taxon>Craniata</taxon>
        <taxon>Vertebrata</taxon>
        <taxon>Euteleostomi</taxon>
        <taxon>Mammalia</taxon>
        <taxon>Eutheria</taxon>
        <taxon>Euarchontoglires</taxon>
        <taxon>Glires</taxon>
        <taxon>Rodentia</taxon>
        <taxon>Myomorpha</taxon>
        <taxon>Muroidea</taxon>
        <taxon>Cricetidae</taxon>
        <taxon>Cricetinae</taxon>
        <taxon>Cricetulus</taxon>
    </lineage>
</organism>
<evidence type="ECO:0000256" key="8">
    <source>
        <dbReference type="SAM" id="MobiDB-lite"/>
    </source>
</evidence>
<feature type="region of interest" description="Disordered" evidence="8">
    <location>
        <begin position="65"/>
        <end position="181"/>
    </location>
</feature>
<keyword evidence="4" id="KW-0256">Endoplasmic reticulum</keyword>
<evidence type="ECO:0000256" key="1">
    <source>
        <dbReference type="ARBA" id="ARBA00004477"/>
    </source>
</evidence>
<feature type="compositionally biased region" description="Polar residues" evidence="8">
    <location>
        <begin position="68"/>
        <end position="89"/>
    </location>
</feature>
<keyword evidence="7 9" id="KW-0472">Membrane</keyword>
<keyword evidence="3 9" id="KW-0812">Transmembrane</keyword>
<evidence type="ECO:0000256" key="5">
    <source>
        <dbReference type="ARBA" id="ARBA00022989"/>
    </source>
</evidence>
<feature type="transmembrane region" description="Helical" evidence="9">
    <location>
        <begin position="12"/>
        <end position="39"/>
    </location>
</feature>
<evidence type="ECO:0000256" key="7">
    <source>
        <dbReference type="ARBA" id="ARBA00023136"/>
    </source>
</evidence>
<evidence type="ECO:0000313" key="10">
    <source>
        <dbReference type="EMBL" id="ERE79374.1"/>
    </source>
</evidence>
<evidence type="ECO:0000256" key="2">
    <source>
        <dbReference type="ARBA" id="ARBA00022064"/>
    </source>
</evidence>
<evidence type="ECO:0000256" key="6">
    <source>
        <dbReference type="ARBA" id="ARBA00023098"/>
    </source>
</evidence>
<dbReference type="GO" id="GO:0006629">
    <property type="term" value="P:lipid metabolic process"/>
    <property type="evidence" value="ECO:0007669"/>
    <property type="project" value="UniProtKB-KW"/>
</dbReference>